<accession>A0A1H2LEY2</accession>
<dbReference type="Pfam" id="PF16951">
    <property type="entry name" value="MaAIMP_sms"/>
    <property type="match status" value="1"/>
</dbReference>
<protein>
    <submittedName>
        <fullName evidence="2">Putative methionine and alanine importer, small subunit</fullName>
    </submittedName>
</protein>
<proteinExistence type="predicted"/>
<dbReference type="AlphaFoldDB" id="A0A1H2LEY2"/>
<keyword evidence="1" id="KW-0472">Membrane</keyword>
<keyword evidence="1" id="KW-1133">Transmembrane helix</keyword>
<evidence type="ECO:0000256" key="1">
    <source>
        <dbReference type="SAM" id="Phobius"/>
    </source>
</evidence>
<organism evidence="2 3">
    <name type="scientific">Arcanobacterium phocae</name>
    <dbReference type="NCBI Taxonomy" id="131112"/>
    <lineage>
        <taxon>Bacteria</taxon>
        <taxon>Bacillati</taxon>
        <taxon>Actinomycetota</taxon>
        <taxon>Actinomycetes</taxon>
        <taxon>Actinomycetales</taxon>
        <taxon>Actinomycetaceae</taxon>
        <taxon>Arcanobacterium</taxon>
    </lineage>
</organism>
<keyword evidence="3" id="KW-1185">Reference proteome</keyword>
<dbReference type="EMBL" id="LT629804">
    <property type="protein sequence ID" value="SDU79141.1"/>
    <property type="molecule type" value="Genomic_DNA"/>
</dbReference>
<evidence type="ECO:0000313" key="3">
    <source>
        <dbReference type="Proteomes" id="UP000214355"/>
    </source>
</evidence>
<dbReference type="RefSeq" id="WP_091280083.1">
    <property type="nucleotide sequence ID" value="NZ_JABAPH010000036.1"/>
</dbReference>
<sequence length="64" mass="6301">MSASAVVMMIVYLGIVGGGLAYGVGLMATHPDETAGELGALEHEAKAAAREAGGIGVGSMEPLD</sequence>
<name>A0A1H2LEY2_9ACTO</name>
<gene>
    <name evidence="2" type="ORF">SAMN04489737_0756</name>
</gene>
<reference evidence="3" key="1">
    <citation type="submission" date="2016-10" db="EMBL/GenBank/DDBJ databases">
        <authorList>
            <person name="Varghese N."/>
            <person name="Submissions S."/>
        </authorList>
    </citation>
    <scope>NUCLEOTIDE SEQUENCE [LARGE SCALE GENOMIC DNA]</scope>
    <source>
        <strain evidence="3">DSM 10002</strain>
    </source>
</reference>
<dbReference type="GeneID" id="65344497"/>
<feature type="transmembrane region" description="Helical" evidence="1">
    <location>
        <begin position="6"/>
        <end position="28"/>
    </location>
</feature>
<keyword evidence="1" id="KW-0812">Transmembrane</keyword>
<dbReference type="STRING" id="131112.SAMN04489737_0756"/>
<dbReference type="Proteomes" id="UP000214355">
    <property type="component" value="Chromosome I"/>
</dbReference>
<dbReference type="InterPro" id="IPR031596">
    <property type="entry name" value="MaAIMP_sms"/>
</dbReference>
<evidence type="ECO:0000313" key="2">
    <source>
        <dbReference type="EMBL" id="SDU79141.1"/>
    </source>
</evidence>